<dbReference type="EMBL" id="CP059732">
    <property type="protein sequence ID" value="QMW06807.1"/>
    <property type="molecule type" value="Genomic_DNA"/>
</dbReference>
<dbReference type="KEGG" id="sfol:H3H32_01340"/>
<evidence type="ECO:0000256" key="2">
    <source>
        <dbReference type="ARBA" id="ARBA00023125"/>
    </source>
</evidence>
<dbReference type="PANTHER" id="PTHR43280">
    <property type="entry name" value="ARAC-FAMILY TRANSCRIPTIONAL REGULATOR"/>
    <property type="match status" value="1"/>
</dbReference>
<dbReference type="SUPFAM" id="SSF51215">
    <property type="entry name" value="Regulatory protein AraC"/>
    <property type="match status" value="1"/>
</dbReference>
<accession>A0A7G5H6R5</accession>
<evidence type="ECO:0000259" key="4">
    <source>
        <dbReference type="PROSITE" id="PS01124"/>
    </source>
</evidence>
<dbReference type="InterPro" id="IPR018060">
    <property type="entry name" value="HTH_AraC"/>
</dbReference>
<keyword evidence="3" id="KW-0804">Transcription</keyword>
<dbReference type="Gene3D" id="1.10.10.60">
    <property type="entry name" value="Homeodomain-like"/>
    <property type="match status" value="1"/>
</dbReference>
<proteinExistence type="predicted"/>
<dbReference type="PROSITE" id="PS01124">
    <property type="entry name" value="HTH_ARAC_FAMILY_2"/>
    <property type="match status" value="1"/>
</dbReference>
<dbReference type="InterPro" id="IPR009057">
    <property type="entry name" value="Homeodomain-like_sf"/>
</dbReference>
<evidence type="ECO:0000313" key="5">
    <source>
        <dbReference type="EMBL" id="QMW06807.1"/>
    </source>
</evidence>
<organism evidence="5 6">
    <name type="scientific">Spirosoma foliorum</name>
    <dbReference type="NCBI Taxonomy" id="2710596"/>
    <lineage>
        <taxon>Bacteria</taxon>
        <taxon>Pseudomonadati</taxon>
        <taxon>Bacteroidota</taxon>
        <taxon>Cytophagia</taxon>
        <taxon>Cytophagales</taxon>
        <taxon>Cytophagaceae</taxon>
        <taxon>Spirosoma</taxon>
    </lineage>
</organism>
<feature type="domain" description="HTH araC/xylS-type" evidence="4">
    <location>
        <begin position="175"/>
        <end position="273"/>
    </location>
</feature>
<gene>
    <name evidence="5" type="ORF">H3H32_01340</name>
</gene>
<dbReference type="PRINTS" id="PR00032">
    <property type="entry name" value="HTHARAC"/>
</dbReference>
<keyword evidence="6" id="KW-1185">Reference proteome</keyword>
<dbReference type="InterPro" id="IPR037923">
    <property type="entry name" value="HTH-like"/>
</dbReference>
<name>A0A7G5H6R5_9BACT</name>
<dbReference type="PANTHER" id="PTHR43280:SF32">
    <property type="entry name" value="TRANSCRIPTIONAL REGULATORY PROTEIN"/>
    <property type="match status" value="1"/>
</dbReference>
<dbReference type="GO" id="GO:0043565">
    <property type="term" value="F:sequence-specific DNA binding"/>
    <property type="evidence" value="ECO:0007669"/>
    <property type="project" value="InterPro"/>
</dbReference>
<evidence type="ECO:0000256" key="3">
    <source>
        <dbReference type="ARBA" id="ARBA00023163"/>
    </source>
</evidence>
<evidence type="ECO:0000313" key="6">
    <source>
        <dbReference type="Proteomes" id="UP000515369"/>
    </source>
</evidence>
<evidence type="ECO:0000256" key="1">
    <source>
        <dbReference type="ARBA" id="ARBA00023015"/>
    </source>
</evidence>
<dbReference type="InterPro" id="IPR020449">
    <property type="entry name" value="Tscrpt_reg_AraC-type_HTH"/>
</dbReference>
<dbReference type="Pfam" id="PF12833">
    <property type="entry name" value="HTH_18"/>
    <property type="match status" value="1"/>
</dbReference>
<reference evidence="5 6" key="1">
    <citation type="submission" date="2020-07" db="EMBL/GenBank/DDBJ databases">
        <title>Spirosoma foliorum sp. nov., isolated from the leaves on the Nejang mountain Korea, Republic of.</title>
        <authorList>
            <person name="Ho H."/>
            <person name="Lee Y.-J."/>
            <person name="Nurcahyanto D.-A."/>
            <person name="Kim S.-G."/>
        </authorList>
    </citation>
    <scope>NUCLEOTIDE SEQUENCE [LARGE SCALE GENOMIC DNA]</scope>
    <source>
        <strain evidence="5 6">PL0136</strain>
    </source>
</reference>
<protein>
    <submittedName>
        <fullName evidence="5">Helix-turn-helix transcriptional regulator</fullName>
    </submittedName>
</protein>
<dbReference type="InterPro" id="IPR014710">
    <property type="entry name" value="RmlC-like_jellyroll"/>
</dbReference>
<keyword evidence="2" id="KW-0238">DNA-binding</keyword>
<dbReference type="SMART" id="SM00342">
    <property type="entry name" value="HTH_ARAC"/>
    <property type="match status" value="1"/>
</dbReference>
<dbReference type="Proteomes" id="UP000515369">
    <property type="component" value="Chromosome"/>
</dbReference>
<dbReference type="Gene3D" id="2.60.120.10">
    <property type="entry name" value="Jelly Rolls"/>
    <property type="match status" value="1"/>
</dbReference>
<keyword evidence="1" id="KW-0805">Transcription regulation</keyword>
<dbReference type="AlphaFoldDB" id="A0A7G5H6R5"/>
<dbReference type="SUPFAM" id="SSF46689">
    <property type="entry name" value="Homeodomain-like"/>
    <property type="match status" value="1"/>
</dbReference>
<sequence>MLKLDFGKFFIVEVEKLIRLIKLPVPPIRSTTHTFIFLTDGEAVMTIGSETYTIYKNECLVVPAGQVYSFNNVDQNHGYLCNFHNDFIIGKFGKNELLKDFEFLRVWGNPRIHLDKQTAKFVRRLLKRILLAYSENGLANLDIIQSYFIAMLCEVNRVYKPVSVSTKTNAVSITNRFRELLVDRIRTNHRVTDYASELNITPNHLNKAVRAITGKSPTKWIDEAIVLEAKVLLYQSTLSISEIAAEVGLFDSSYFSRLFKKYEGVTPIAFRKMIEMS</sequence>
<dbReference type="GO" id="GO:0003700">
    <property type="term" value="F:DNA-binding transcription factor activity"/>
    <property type="evidence" value="ECO:0007669"/>
    <property type="project" value="InterPro"/>
</dbReference>